<dbReference type="PANTHER" id="PTHR30032">
    <property type="entry name" value="N-ACETYLMURAMOYL-L-ALANINE AMIDASE-RELATED"/>
    <property type="match status" value="1"/>
</dbReference>
<dbReference type="Gene3D" id="3.40.50.12090">
    <property type="match status" value="2"/>
</dbReference>
<dbReference type="NCBIfam" id="TIGR02669">
    <property type="entry name" value="SpoIID_LytB"/>
    <property type="match status" value="1"/>
</dbReference>
<dbReference type="InterPro" id="IPR051922">
    <property type="entry name" value="Bact_Sporulation_Assoc"/>
</dbReference>
<feature type="domain" description="Sporulation stage II protein D amidase enhancer LytB N-terminal" evidence="2">
    <location>
        <begin position="369"/>
        <end position="459"/>
    </location>
</feature>
<comment type="caution">
    <text evidence="3">The sequence shown here is derived from an EMBL/GenBank/DDBJ whole genome shotgun (WGS) entry which is preliminary data.</text>
</comment>
<dbReference type="Pfam" id="PF04122">
    <property type="entry name" value="CW_binding_2"/>
    <property type="match status" value="3"/>
</dbReference>
<evidence type="ECO:0000256" key="1">
    <source>
        <dbReference type="SAM" id="Phobius"/>
    </source>
</evidence>
<dbReference type="AlphaFoldDB" id="A0A1Y3PGA4"/>
<evidence type="ECO:0000313" key="4">
    <source>
        <dbReference type="Proteomes" id="UP000196475"/>
    </source>
</evidence>
<sequence>MQASSRPHPHSSGGKKIWRRLIIMVLTGILTVGGLAFEPPGMSRATAQETDSLSGAIIHQEQLLPQGDGSWVMTGRQGRLTIQWPSDAAVLQVTLPAEGPLLNVSDGFEAVITDIGPAEVIQKIRPLSATQPKTLHLELYAEPGLTSQPLIKEMTLEEKSSVSSPRIQALDATGAERPPVIITGGGYGHRVGMSQWGAQGLALQGVSYKNIIKHYYPGSDVVKRYDDATQTVRVSLQSLKDFRKSWTNIEEKTTWTLIAPSGAEIQDASGKSLATLTAGQKYNLTYLKDTGYRFEPVTDSQASETTGSPSSIQLNQTTLLLKPKSGSYVELWVTAVHPKQPAAGSVDAKRFYEGTLELKASLIQGSDRGEISFTNLVNLRQYLTGVVPRESYASWSENALRAQTIAARTYAARKGFGLDKLLVDTTSDQVFGGKYGIHDIQKPYAAKIDNVVASTNGEVALINNQLVTTTYSSSNGGWIESNDAVWSSSPVSYLQARKDQYKLPSGKTIVPEEVATYNSQTKQYGPHSRYRWEVKLDPQVIESKWPEIGTFQKLVVVKRTPGMGAAQVELTGTKGKLTISGTDFRSKIGNSVLYSTLIVPPVYSNELAGADRYETSVAIARQGWPNGAATVVLARGDLTVDALAGSVLAKQHDAPLLLTKPDALPDKVKEEIARLKPQTVYLLGSQVAISTAIEDQLKAAGYTVIRLAGENRVETALAVAEAIQEKAGTPVRELFIATGDEKSPDALAIGPYAASQQIPILLQQGTSLHPSILSYLEKHPVEKVTLVGGEVAIPKTVEEALKNKITAVTRINGSDRYHTSILIAKTYQLPTTQIYFARGDLFADALAGTALAAKMPAPIILVKNQEVPASIQQWLSQEVTTVGQFTYLGGPQAISLSVRQALEKIALNITK</sequence>
<dbReference type="Pfam" id="PF08486">
    <property type="entry name" value="SpoIID"/>
    <property type="match status" value="1"/>
</dbReference>
<feature type="transmembrane region" description="Helical" evidence="1">
    <location>
        <begin position="21"/>
        <end position="37"/>
    </location>
</feature>
<dbReference type="GO" id="GO:0030288">
    <property type="term" value="C:outer membrane-bounded periplasmic space"/>
    <property type="evidence" value="ECO:0007669"/>
    <property type="project" value="TreeGrafter"/>
</dbReference>
<name>A0A1Y3PGA4_9BACI</name>
<reference evidence="4" key="1">
    <citation type="submission" date="2016-06" db="EMBL/GenBank/DDBJ databases">
        <authorList>
            <person name="Nascimento L."/>
            <person name="Pereira R.V."/>
            <person name="Martins L.F."/>
            <person name="Quaggio R.B."/>
            <person name="Silva A.M."/>
            <person name="Setubal J.C."/>
        </authorList>
    </citation>
    <scope>NUCLEOTIDE SEQUENCE [LARGE SCALE GENOMIC DNA]</scope>
</reference>
<evidence type="ECO:0000313" key="3">
    <source>
        <dbReference type="EMBL" id="OUM84148.1"/>
    </source>
</evidence>
<dbReference type="InterPro" id="IPR007253">
    <property type="entry name" value="Cell_wall-bd_2"/>
</dbReference>
<keyword evidence="1" id="KW-1133">Transmembrane helix</keyword>
<keyword evidence="1" id="KW-0812">Transmembrane</keyword>
<dbReference type="EMBL" id="LZRT01000142">
    <property type="protein sequence ID" value="OUM84148.1"/>
    <property type="molecule type" value="Genomic_DNA"/>
</dbReference>
<proteinExistence type="predicted"/>
<dbReference type="PANTHER" id="PTHR30032:SF8">
    <property type="entry name" value="GERMINATION-SPECIFIC N-ACETYLMURAMOYL-L-ALANINE AMIDASE"/>
    <property type="match status" value="1"/>
</dbReference>
<accession>A0A1Y3PGA4</accession>
<keyword evidence="1" id="KW-0472">Membrane</keyword>
<organism evidence="3 4">
    <name type="scientific">Bacillus thermozeamaize</name>
    <dbReference type="NCBI Taxonomy" id="230954"/>
    <lineage>
        <taxon>Bacteria</taxon>
        <taxon>Bacillati</taxon>
        <taxon>Bacillota</taxon>
        <taxon>Bacilli</taxon>
        <taxon>Bacillales</taxon>
        <taxon>Bacillaceae</taxon>
        <taxon>Bacillus</taxon>
    </lineage>
</organism>
<dbReference type="InterPro" id="IPR013486">
    <property type="entry name" value="SpoIID/LytB"/>
</dbReference>
<evidence type="ECO:0000259" key="2">
    <source>
        <dbReference type="Pfam" id="PF08486"/>
    </source>
</evidence>
<dbReference type="InterPro" id="IPR013693">
    <property type="entry name" value="SpoIID/LytB_N"/>
</dbReference>
<protein>
    <recommendedName>
        <fullName evidence="2">Sporulation stage II protein D amidase enhancer LytB N-terminal domain-containing protein</fullName>
    </recommendedName>
</protein>
<gene>
    <name evidence="3" type="ORF">BAA01_04230</name>
</gene>
<dbReference type="Proteomes" id="UP000196475">
    <property type="component" value="Unassembled WGS sequence"/>
</dbReference>
<dbReference type="GO" id="GO:0030435">
    <property type="term" value="P:sporulation resulting in formation of a cellular spore"/>
    <property type="evidence" value="ECO:0007669"/>
    <property type="project" value="InterPro"/>
</dbReference>